<dbReference type="HOGENOM" id="CLU_160673_0_0_10"/>
<evidence type="ECO:0000256" key="1">
    <source>
        <dbReference type="SAM" id="SignalP"/>
    </source>
</evidence>
<dbReference type="EMBL" id="CP001101">
    <property type="protein sequence ID" value="ACE04387.1"/>
    <property type="molecule type" value="Genomic_DNA"/>
</dbReference>
<evidence type="ECO:0000313" key="2">
    <source>
        <dbReference type="EMBL" id="ACE04387.1"/>
    </source>
</evidence>
<dbReference type="STRING" id="331678.Cphamn1_1461"/>
<protein>
    <recommendedName>
        <fullName evidence="3">DUF4296 domain-containing protein</fullName>
    </recommendedName>
</protein>
<accession>B3EJL8</accession>
<evidence type="ECO:0008006" key="3">
    <source>
        <dbReference type="Google" id="ProtNLM"/>
    </source>
</evidence>
<dbReference type="OrthoDB" id="598098at2"/>
<proteinExistence type="predicted"/>
<keyword evidence="1" id="KW-0732">Signal</keyword>
<name>B3EJL8_CHLPB</name>
<feature type="chain" id="PRO_5002786322" description="DUF4296 domain-containing protein" evidence="1">
    <location>
        <begin position="22"/>
        <end position="112"/>
    </location>
</feature>
<dbReference type="PROSITE" id="PS51257">
    <property type="entry name" value="PROKAR_LIPOPROTEIN"/>
    <property type="match status" value="1"/>
</dbReference>
<dbReference type="KEGG" id="cpb:Cphamn1_1461"/>
<sequence>MKLMIRRYVACMATVMACVVAQGCTPKAPYELSQADKRFAAFYADYMLLSGITESARDSVAVPGMQKIDSLLEVHTLTMKEFNERAEKYRQEPKHWRAILLEVKNNLKDRDE</sequence>
<organism evidence="2">
    <name type="scientific">Chlorobium phaeobacteroides (strain BS1)</name>
    <dbReference type="NCBI Taxonomy" id="331678"/>
    <lineage>
        <taxon>Bacteria</taxon>
        <taxon>Pseudomonadati</taxon>
        <taxon>Chlorobiota</taxon>
        <taxon>Chlorobiia</taxon>
        <taxon>Chlorobiales</taxon>
        <taxon>Chlorobiaceae</taxon>
        <taxon>Chlorobium/Pelodictyon group</taxon>
        <taxon>Chlorobium</taxon>
    </lineage>
</organism>
<feature type="signal peptide" evidence="1">
    <location>
        <begin position="1"/>
        <end position="21"/>
    </location>
</feature>
<gene>
    <name evidence="2" type="ordered locus">Cphamn1_1461</name>
</gene>
<reference evidence="2" key="1">
    <citation type="submission" date="2008-06" db="EMBL/GenBank/DDBJ databases">
        <title>Complete sequence of Chlorobium phaeobacteroides BS1.</title>
        <authorList>
            <consortium name="US DOE Joint Genome Institute"/>
            <person name="Lucas S."/>
            <person name="Copeland A."/>
            <person name="Lapidus A."/>
            <person name="Glavina del Rio T."/>
            <person name="Dalin E."/>
            <person name="Tice H."/>
            <person name="Bruce D."/>
            <person name="Goodwin L."/>
            <person name="Pitluck S."/>
            <person name="Schmutz J."/>
            <person name="Larimer F."/>
            <person name="Land M."/>
            <person name="Hauser L."/>
            <person name="Kyrpides N."/>
            <person name="Ovchinnikova G."/>
            <person name="Li T."/>
            <person name="Liu Z."/>
            <person name="Zhao F."/>
            <person name="Overmann J."/>
            <person name="Bryant D.A."/>
            <person name="Richardson P."/>
        </authorList>
    </citation>
    <scope>NUCLEOTIDE SEQUENCE [LARGE SCALE GENOMIC DNA]</scope>
    <source>
        <strain evidence="2">BS1</strain>
    </source>
</reference>
<dbReference type="AlphaFoldDB" id="B3EJL8"/>
<dbReference type="eggNOG" id="ENOG502ZM57">
    <property type="taxonomic scope" value="Bacteria"/>
</dbReference>